<sequence>MRNDDDDDDDGMDVPVGDVADEAKPETETDCPIEGEAAGSGAGLTPEVEAELAAADADVRAAEAFLTAAAETVRHLSDTGGAEGDGVEDDGEEVRRGNRGLRRAAMAAERELRASLAQRKKKGDGRVVGAGHSFGAFEAHTSGFGSRMLAKMGFQGEGAGAGKDGRGISEPIAASIRGKRVGLGAERK</sequence>
<feature type="domain" description="G-patch" evidence="2">
    <location>
        <begin position="141"/>
        <end position="188"/>
    </location>
</feature>
<dbReference type="PROSITE" id="PS50174">
    <property type="entry name" value="G_PATCH"/>
    <property type="match status" value="1"/>
</dbReference>
<dbReference type="PANTHER" id="PTHR47423:SF2">
    <property type="entry name" value="PROTEIN SQS1"/>
    <property type="match status" value="1"/>
</dbReference>
<evidence type="ECO:0000313" key="3">
    <source>
        <dbReference type="EMBL" id="CAD8518484.1"/>
    </source>
</evidence>
<name>A0A7S0IDP8_MICPS</name>
<dbReference type="PANTHER" id="PTHR47423">
    <property type="entry name" value="G-PATCH DOMAIN CONTAINING PROTEIN"/>
    <property type="match status" value="1"/>
</dbReference>
<dbReference type="GO" id="GO:0003676">
    <property type="term" value="F:nucleic acid binding"/>
    <property type="evidence" value="ECO:0007669"/>
    <property type="project" value="InterPro"/>
</dbReference>
<protein>
    <recommendedName>
        <fullName evidence="2">G-patch domain-containing protein</fullName>
    </recommendedName>
</protein>
<organism evidence="3">
    <name type="scientific">Micromonas pusilla</name>
    <name type="common">Picoplanktonic green alga</name>
    <name type="synonym">Chromulina pusilla</name>
    <dbReference type="NCBI Taxonomy" id="38833"/>
    <lineage>
        <taxon>Eukaryota</taxon>
        <taxon>Viridiplantae</taxon>
        <taxon>Chlorophyta</taxon>
        <taxon>Mamiellophyceae</taxon>
        <taxon>Mamiellales</taxon>
        <taxon>Mamiellaceae</taxon>
        <taxon>Micromonas</taxon>
    </lineage>
</organism>
<evidence type="ECO:0000256" key="1">
    <source>
        <dbReference type="SAM" id="MobiDB-lite"/>
    </source>
</evidence>
<dbReference type="InterPro" id="IPR000467">
    <property type="entry name" value="G_patch_dom"/>
</dbReference>
<dbReference type="EMBL" id="HBEQ01007429">
    <property type="protein sequence ID" value="CAD8518484.1"/>
    <property type="molecule type" value="Transcribed_RNA"/>
</dbReference>
<dbReference type="SMART" id="SM00443">
    <property type="entry name" value="G_patch"/>
    <property type="match status" value="1"/>
</dbReference>
<reference evidence="3" key="1">
    <citation type="submission" date="2021-01" db="EMBL/GenBank/DDBJ databases">
        <authorList>
            <person name="Corre E."/>
            <person name="Pelletier E."/>
            <person name="Niang G."/>
            <person name="Scheremetjew M."/>
            <person name="Finn R."/>
            <person name="Kale V."/>
            <person name="Holt S."/>
            <person name="Cochrane G."/>
            <person name="Meng A."/>
            <person name="Brown T."/>
            <person name="Cohen L."/>
        </authorList>
    </citation>
    <scope>NUCLEOTIDE SEQUENCE</scope>
    <source>
        <strain evidence="3">CCMP1723</strain>
    </source>
</reference>
<feature type="region of interest" description="Disordered" evidence="1">
    <location>
        <begin position="1"/>
        <end position="46"/>
    </location>
</feature>
<feature type="region of interest" description="Disordered" evidence="1">
    <location>
        <begin position="74"/>
        <end position="102"/>
    </location>
</feature>
<feature type="compositionally biased region" description="Acidic residues" evidence="1">
    <location>
        <begin position="1"/>
        <end position="12"/>
    </location>
</feature>
<accession>A0A7S0IDP8</accession>
<gene>
    <name evidence="3" type="ORF">MCOM1403_LOCUS5910</name>
</gene>
<evidence type="ECO:0000259" key="2">
    <source>
        <dbReference type="PROSITE" id="PS50174"/>
    </source>
</evidence>
<proteinExistence type="predicted"/>
<dbReference type="AlphaFoldDB" id="A0A7S0IDP8"/>
<dbReference type="Pfam" id="PF01585">
    <property type="entry name" value="G-patch"/>
    <property type="match status" value="1"/>
</dbReference>